<sequence>MLLLSFVNISAEDHQRLGVEKRRKHLITPSIGLSFNCVNGDTSYDIYLDSNLSVSYKYMNYLSISLNQEFSRVTTTRKTKNGLALGDCGASLSLYKNFGDYWIRGDLGYSYPLGIHNNYQANVRNIMSGDGYHKPNIAISLSKIIDPTILNLSIDYTLRLFKKSRFKTVSTLGVICFNGGITEVLNDKLGYNIKFINSIYLPKTDFNKTKWNDTTSYMSINFSFFYYIDKLAINTGVNSQFDSGSINPNTEIATSYDIEF</sequence>
<dbReference type="Proteomes" id="UP000323824">
    <property type="component" value="Chromosome"/>
</dbReference>
<gene>
    <name evidence="1" type="ORF">EW093_11265</name>
</gene>
<dbReference type="EMBL" id="CP035807">
    <property type="protein sequence ID" value="QEN05267.1"/>
    <property type="molecule type" value="Genomic_DNA"/>
</dbReference>
<proteinExistence type="predicted"/>
<reference evidence="1 2" key="2">
    <citation type="submission" date="2019-09" db="EMBL/GenBank/DDBJ databases">
        <title>Complete Genome Sequence and Methylome Analysis of free living Spirochaetas.</title>
        <authorList>
            <person name="Leshcheva N."/>
            <person name="Mikheeva N."/>
        </authorList>
    </citation>
    <scope>NUCLEOTIDE SEQUENCE [LARGE SCALE GENOMIC DNA]</scope>
    <source>
        <strain evidence="1 2">P</strain>
    </source>
</reference>
<accession>A0A5C1QCX4</accession>
<evidence type="ECO:0008006" key="3">
    <source>
        <dbReference type="Google" id="ProtNLM"/>
    </source>
</evidence>
<evidence type="ECO:0000313" key="1">
    <source>
        <dbReference type="EMBL" id="QEN05267.1"/>
    </source>
</evidence>
<reference evidence="1 2" key="1">
    <citation type="submission" date="2019-02" db="EMBL/GenBank/DDBJ databases">
        <authorList>
            <person name="Fomenkov A."/>
            <person name="Dubinina G."/>
            <person name="Grabovich M."/>
            <person name="Vincze T."/>
            <person name="Roberts R.J."/>
        </authorList>
    </citation>
    <scope>NUCLEOTIDE SEQUENCE [LARGE SCALE GENOMIC DNA]</scope>
    <source>
        <strain evidence="1 2">P</strain>
    </source>
</reference>
<dbReference type="KEGG" id="sper:EW093_11265"/>
<organism evidence="1 2">
    <name type="scientific">Thiospirochaeta perfilievii</name>
    <dbReference type="NCBI Taxonomy" id="252967"/>
    <lineage>
        <taxon>Bacteria</taxon>
        <taxon>Pseudomonadati</taxon>
        <taxon>Spirochaetota</taxon>
        <taxon>Spirochaetia</taxon>
        <taxon>Spirochaetales</taxon>
        <taxon>Spirochaetaceae</taxon>
        <taxon>Thiospirochaeta</taxon>
    </lineage>
</organism>
<protein>
    <recommendedName>
        <fullName evidence="3">DUF481 domain-containing protein</fullName>
    </recommendedName>
</protein>
<name>A0A5C1QCX4_9SPIO</name>
<dbReference type="AlphaFoldDB" id="A0A5C1QCX4"/>
<evidence type="ECO:0000313" key="2">
    <source>
        <dbReference type="Proteomes" id="UP000323824"/>
    </source>
</evidence>
<keyword evidence="2" id="KW-1185">Reference proteome</keyword>
<dbReference type="RefSeq" id="WP_149568505.1">
    <property type="nucleotide sequence ID" value="NZ_CP035807.1"/>
</dbReference>